<dbReference type="RefSeq" id="WP_155701732.1">
    <property type="nucleotide sequence ID" value="NZ_CP034235.1"/>
</dbReference>
<sequence length="173" mass="19299">MFDPTIYENMKVVIEGAVYDLDLAGEILVTNRSDRVELSTMSRSYSIQFKLLGLGDVMAELCLAAATEDLASEILEKTTMTPGCTLQINLQMQIADVEEDCSAAQHILFDIWGNSCEISQKLSFIYGKNHHSNYLNEISLDFGRKFGESLIDDIPSMLEHIVLSIERLNEIGG</sequence>
<gene>
    <name evidence="1" type="ORF">EHS13_18140</name>
</gene>
<protein>
    <submittedName>
        <fullName evidence="1">Uncharacterized protein</fullName>
    </submittedName>
</protein>
<evidence type="ECO:0000313" key="2">
    <source>
        <dbReference type="Proteomes" id="UP000426246"/>
    </source>
</evidence>
<organism evidence="1 2">
    <name type="scientific">Paenibacillus psychroresistens</name>
    <dbReference type="NCBI Taxonomy" id="1778678"/>
    <lineage>
        <taxon>Bacteria</taxon>
        <taxon>Bacillati</taxon>
        <taxon>Bacillota</taxon>
        <taxon>Bacilli</taxon>
        <taxon>Bacillales</taxon>
        <taxon>Paenibacillaceae</taxon>
        <taxon>Paenibacillus</taxon>
    </lineage>
</organism>
<reference evidence="2" key="1">
    <citation type="submission" date="2018-11" db="EMBL/GenBank/DDBJ databases">
        <title>Complete genome sequence of Paenibacillus sp. ML311-T8.</title>
        <authorList>
            <person name="Nam Y.-D."/>
            <person name="Kang J."/>
            <person name="Chung W.-H."/>
            <person name="Park Y.S."/>
        </authorList>
    </citation>
    <scope>NUCLEOTIDE SEQUENCE [LARGE SCALE GENOMIC DNA]</scope>
    <source>
        <strain evidence="2">ML311-T8</strain>
    </source>
</reference>
<dbReference type="OrthoDB" id="2964978at2"/>
<dbReference type="AlphaFoldDB" id="A0A6B8RKU7"/>
<proteinExistence type="predicted"/>
<accession>A0A6B8RKU7</accession>
<dbReference type="KEGG" id="ppsc:EHS13_18140"/>
<dbReference type="EMBL" id="CP034235">
    <property type="protein sequence ID" value="QGQ96659.1"/>
    <property type="molecule type" value="Genomic_DNA"/>
</dbReference>
<keyword evidence="2" id="KW-1185">Reference proteome</keyword>
<dbReference type="Proteomes" id="UP000426246">
    <property type="component" value="Chromosome"/>
</dbReference>
<name>A0A6B8RKU7_9BACL</name>
<evidence type="ECO:0000313" key="1">
    <source>
        <dbReference type="EMBL" id="QGQ96659.1"/>
    </source>
</evidence>